<feature type="compositionally biased region" description="Polar residues" evidence="6">
    <location>
        <begin position="49"/>
        <end position="60"/>
    </location>
</feature>
<dbReference type="Pfam" id="PF00505">
    <property type="entry name" value="HMG_box"/>
    <property type="match status" value="1"/>
</dbReference>
<keyword evidence="4 5" id="KW-0539">Nucleus</keyword>
<feature type="region of interest" description="Disordered" evidence="6">
    <location>
        <begin position="119"/>
        <end position="138"/>
    </location>
</feature>
<dbReference type="GO" id="GO:0003677">
    <property type="term" value="F:DNA binding"/>
    <property type="evidence" value="ECO:0007669"/>
    <property type="project" value="UniProtKB-UniRule"/>
</dbReference>
<organism evidence="8 9">
    <name type="scientific">Scylla paramamosain</name>
    <name type="common">Mud crab</name>
    <dbReference type="NCBI Taxonomy" id="85552"/>
    <lineage>
        <taxon>Eukaryota</taxon>
        <taxon>Metazoa</taxon>
        <taxon>Ecdysozoa</taxon>
        <taxon>Arthropoda</taxon>
        <taxon>Crustacea</taxon>
        <taxon>Multicrustacea</taxon>
        <taxon>Malacostraca</taxon>
        <taxon>Eumalacostraca</taxon>
        <taxon>Eucarida</taxon>
        <taxon>Decapoda</taxon>
        <taxon>Pleocyemata</taxon>
        <taxon>Brachyura</taxon>
        <taxon>Eubrachyura</taxon>
        <taxon>Portunoidea</taxon>
        <taxon>Portunidae</taxon>
        <taxon>Portuninae</taxon>
        <taxon>Scylla</taxon>
    </lineage>
</organism>
<evidence type="ECO:0000256" key="2">
    <source>
        <dbReference type="ARBA" id="ARBA00008774"/>
    </source>
</evidence>
<comment type="caution">
    <text evidence="8">The sequence shown here is derived from an EMBL/GenBank/DDBJ whole genome shotgun (WGS) entry which is preliminary data.</text>
</comment>
<evidence type="ECO:0000256" key="3">
    <source>
        <dbReference type="ARBA" id="ARBA00023125"/>
    </source>
</evidence>
<dbReference type="GO" id="GO:0005634">
    <property type="term" value="C:nucleus"/>
    <property type="evidence" value="ECO:0007669"/>
    <property type="project" value="UniProtKB-SubCell"/>
</dbReference>
<sequence length="254" mass="28304">MRSGVLAGRNYGWRRGGKERGGAGRVGAANGQRASLTSQSVRERVAWQLPQSECPPNSASMPRGRPRGSGMAVDKPRGRLSAYAFFVQTCRTEHKKLHPDENVQLAECGTLFHQEVSVGVEGRRSRGNKPPKDPNKPKRALSAFFYYANDERAKVRAANPDFSVGEVAKELGRQWNELTENDKLKYEKLAEEDRARYDREMTAYRAGEAPPKKLKATNGHPAVAEVTRDDDDNENGLAPDDDDDDDDDDEEEED</sequence>
<dbReference type="EMBL" id="JARAKH010000029">
    <property type="protein sequence ID" value="KAK8387887.1"/>
    <property type="molecule type" value="Genomic_DNA"/>
</dbReference>
<dbReference type="InterPro" id="IPR050342">
    <property type="entry name" value="HMGB"/>
</dbReference>
<dbReference type="SMART" id="SM00398">
    <property type="entry name" value="HMG"/>
    <property type="match status" value="1"/>
</dbReference>
<evidence type="ECO:0000313" key="9">
    <source>
        <dbReference type="Proteomes" id="UP001487740"/>
    </source>
</evidence>
<evidence type="ECO:0000256" key="5">
    <source>
        <dbReference type="PROSITE-ProRule" id="PRU00267"/>
    </source>
</evidence>
<feature type="DNA-binding region" description="HMG box" evidence="5">
    <location>
        <begin position="137"/>
        <end position="205"/>
    </location>
</feature>
<evidence type="ECO:0000313" key="8">
    <source>
        <dbReference type="EMBL" id="KAK8387887.1"/>
    </source>
</evidence>
<keyword evidence="9" id="KW-1185">Reference proteome</keyword>
<feature type="region of interest" description="Disordered" evidence="6">
    <location>
        <begin position="1"/>
        <end position="74"/>
    </location>
</feature>
<comment type="subcellular location">
    <subcellularLocation>
        <location evidence="1">Nucleus</location>
    </subcellularLocation>
</comment>
<gene>
    <name evidence="8" type="ORF">O3P69_020064</name>
</gene>
<protein>
    <recommendedName>
        <fullName evidence="7">HMG box domain-containing protein</fullName>
    </recommendedName>
</protein>
<evidence type="ECO:0000256" key="6">
    <source>
        <dbReference type="SAM" id="MobiDB-lite"/>
    </source>
</evidence>
<dbReference type="SUPFAM" id="SSF47095">
    <property type="entry name" value="HMG-box"/>
    <property type="match status" value="2"/>
</dbReference>
<name>A0AAW0TNE2_SCYPA</name>
<dbReference type="AlphaFoldDB" id="A0AAW0TNE2"/>
<feature type="compositionally biased region" description="Acidic residues" evidence="6">
    <location>
        <begin position="228"/>
        <end position="254"/>
    </location>
</feature>
<proteinExistence type="inferred from homology"/>
<dbReference type="Pfam" id="PF09011">
    <property type="entry name" value="HMG_box_2"/>
    <property type="match status" value="1"/>
</dbReference>
<keyword evidence="3 5" id="KW-0238">DNA-binding</keyword>
<evidence type="ECO:0000256" key="4">
    <source>
        <dbReference type="ARBA" id="ARBA00023242"/>
    </source>
</evidence>
<reference evidence="8 9" key="1">
    <citation type="submission" date="2023-03" db="EMBL/GenBank/DDBJ databases">
        <title>High-quality genome of Scylla paramamosain provides insights in environmental adaptation.</title>
        <authorList>
            <person name="Zhang L."/>
        </authorList>
    </citation>
    <scope>NUCLEOTIDE SEQUENCE [LARGE SCALE GENOMIC DNA]</scope>
    <source>
        <strain evidence="8">LZ_2023a</strain>
        <tissue evidence="8">Muscle</tissue>
    </source>
</reference>
<dbReference type="Proteomes" id="UP001487740">
    <property type="component" value="Unassembled WGS sequence"/>
</dbReference>
<dbReference type="PRINTS" id="PR00886">
    <property type="entry name" value="HIGHMOBLTY12"/>
</dbReference>
<feature type="domain" description="HMG box" evidence="7">
    <location>
        <begin position="137"/>
        <end position="205"/>
    </location>
</feature>
<accession>A0AAW0TNE2</accession>
<dbReference type="InterPro" id="IPR009071">
    <property type="entry name" value="HMG_box_dom"/>
</dbReference>
<comment type="similarity">
    <text evidence="2">Belongs to the HMGB family.</text>
</comment>
<evidence type="ECO:0000259" key="7">
    <source>
        <dbReference type="PROSITE" id="PS50118"/>
    </source>
</evidence>
<dbReference type="Gene3D" id="1.10.30.10">
    <property type="entry name" value="High mobility group box domain"/>
    <property type="match status" value="2"/>
</dbReference>
<dbReference type="FunFam" id="1.10.30.10:FF:000016">
    <property type="entry name" value="FACT complex subunit SSRP1"/>
    <property type="match status" value="1"/>
</dbReference>
<dbReference type="PANTHER" id="PTHR48112:SF32">
    <property type="entry name" value="HIGH MOBILITY GROUP PROTEIN B3"/>
    <property type="match status" value="1"/>
</dbReference>
<dbReference type="InterPro" id="IPR036910">
    <property type="entry name" value="HMG_box_dom_sf"/>
</dbReference>
<feature type="region of interest" description="Disordered" evidence="6">
    <location>
        <begin position="203"/>
        <end position="254"/>
    </location>
</feature>
<dbReference type="PANTHER" id="PTHR48112">
    <property type="entry name" value="HIGH MOBILITY GROUP PROTEIN DSP1"/>
    <property type="match status" value="1"/>
</dbReference>
<dbReference type="PROSITE" id="PS50118">
    <property type="entry name" value="HMG_BOX_2"/>
    <property type="match status" value="1"/>
</dbReference>
<dbReference type="CDD" id="cd21994">
    <property type="entry name" value="HMG-box_SSRP1-like"/>
    <property type="match status" value="1"/>
</dbReference>
<evidence type="ECO:0000256" key="1">
    <source>
        <dbReference type="ARBA" id="ARBA00004123"/>
    </source>
</evidence>